<dbReference type="GO" id="GO:0006431">
    <property type="term" value="P:methionyl-tRNA aminoacylation"/>
    <property type="evidence" value="ECO:0007669"/>
    <property type="project" value="TreeGrafter"/>
</dbReference>
<dbReference type="Pfam" id="PF08264">
    <property type="entry name" value="Anticodon_1"/>
    <property type="match status" value="1"/>
</dbReference>
<organism evidence="10">
    <name type="scientific">marine sediment metagenome</name>
    <dbReference type="NCBI Taxonomy" id="412755"/>
    <lineage>
        <taxon>unclassified sequences</taxon>
        <taxon>metagenomes</taxon>
        <taxon>ecological metagenomes</taxon>
    </lineage>
</organism>
<evidence type="ECO:0000313" key="10">
    <source>
        <dbReference type="EMBL" id="GAG90027.1"/>
    </source>
</evidence>
<dbReference type="InterPro" id="IPR023458">
    <property type="entry name" value="Met-tRNA_ligase_1"/>
</dbReference>
<evidence type="ECO:0000256" key="8">
    <source>
        <dbReference type="ARBA" id="ARBA00047364"/>
    </source>
</evidence>
<dbReference type="CDD" id="cd07957">
    <property type="entry name" value="Anticodon_Ia_Met"/>
    <property type="match status" value="1"/>
</dbReference>
<comment type="catalytic activity">
    <reaction evidence="8">
        <text>tRNA(Met) + L-methionine + ATP = L-methionyl-tRNA(Met) + AMP + diphosphate</text>
        <dbReference type="Rhea" id="RHEA:13481"/>
        <dbReference type="Rhea" id="RHEA-COMP:9667"/>
        <dbReference type="Rhea" id="RHEA-COMP:9698"/>
        <dbReference type="ChEBI" id="CHEBI:30616"/>
        <dbReference type="ChEBI" id="CHEBI:33019"/>
        <dbReference type="ChEBI" id="CHEBI:57844"/>
        <dbReference type="ChEBI" id="CHEBI:78442"/>
        <dbReference type="ChEBI" id="CHEBI:78530"/>
        <dbReference type="ChEBI" id="CHEBI:456215"/>
        <dbReference type="EC" id="6.1.1.10"/>
    </reaction>
</comment>
<keyword evidence="5" id="KW-0694">RNA-binding</keyword>
<evidence type="ECO:0000256" key="2">
    <source>
        <dbReference type="ARBA" id="ARBA00022598"/>
    </source>
</evidence>
<keyword evidence="7" id="KW-0030">Aminoacyl-tRNA synthetase</keyword>
<dbReference type="InterPro" id="IPR002547">
    <property type="entry name" value="tRNA-bd_dom"/>
</dbReference>
<sequence length="320" mass="36207">DSINNDLADILGNFVHRTLIFINNNFEGKIPTRNKLEKEDKDILSSLEEAAKNADSEMRKLEFQRTLLVIFDFARECNKYFQSKKPWADMKSNNTERAATTLNICAQCSRGLAVLLAPYIPFSAEKIFEQLKLKKSVHNQSWFSVTEEIPNGHKVKQNIHPIFKKIELEEIIELGLKWGSESIKELLEKNPNLDPLKKKKKLAPKKVEQKKKVEKVTKELISFKEFQKLDLRVGTIKTVEPVKDADKLVKIIVDIGIEKRQIVAGIAERYKPSGTFLRGTSTEISGSADAANNIPLDSTPLILAGSRLTTIMICFPINSS</sequence>
<dbReference type="SUPFAM" id="SSF50249">
    <property type="entry name" value="Nucleic acid-binding proteins"/>
    <property type="match status" value="1"/>
</dbReference>
<dbReference type="EMBL" id="BART01010750">
    <property type="protein sequence ID" value="GAG90027.1"/>
    <property type="molecule type" value="Genomic_DNA"/>
</dbReference>
<dbReference type="AlphaFoldDB" id="X1C9W9"/>
<accession>X1C9W9</accession>
<dbReference type="Pfam" id="PF01588">
    <property type="entry name" value="tRNA_bind"/>
    <property type="match status" value="1"/>
</dbReference>
<dbReference type="InterPro" id="IPR013155">
    <property type="entry name" value="M/V/L/I-tRNA-synth_anticd-bd"/>
</dbReference>
<dbReference type="PANTHER" id="PTHR45765:SF1">
    <property type="entry name" value="METHIONINE--TRNA LIGASE, CYTOPLASMIC"/>
    <property type="match status" value="1"/>
</dbReference>
<proteinExistence type="predicted"/>
<evidence type="ECO:0000256" key="3">
    <source>
        <dbReference type="ARBA" id="ARBA00022741"/>
    </source>
</evidence>
<dbReference type="Gene3D" id="2.40.50.140">
    <property type="entry name" value="Nucleic acid-binding proteins"/>
    <property type="match status" value="1"/>
</dbReference>
<keyword evidence="6" id="KW-0648">Protein biosynthesis</keyword>
<keyword evidence="1" id="KW-0820">tRNA-binding</keyword>
<dbReference type="GO" id="GO:0004825">
    <property type="term" value="F:methionine-tRNA ligase activity"/>
    <property type="evidence" value="ECO:0007669"/>
    <property type="project" value="UniProtKB-EC"/>
</dbReference>
<dbReference type="InterPro" id="IPR012340">
    <property type="entry name" value="NA-bd_OB-fold"/>
</dbReference>
<dbReference type="GO" id="GO:0005524">
    <property type="term" value="F:ATP binding"/>
    <property type="evidence" value="ECO:0007669"/>
    <property type="project" value="UniProtKB-KW"/>
</dbReference>
<dbReference type="InterPro" id="IPR009080">
    <property type="entry name" value="tRNAsynth_Ia_anticodon-bd"/>
</dbReference>
<keyword evidence="4" id="KW-0067">ATP-binding</keyword>
<feature type="domain" description="TRNA-binding" evidence="9">
    <location>
        <begin position="225"/>
        <end position="320"/>
    </location>
</feature>
<dbReference type="Gene3D" id="1.10.730.10">
    <property type="entry name" value="Isoleucyl-tRNA Synthetase, Domain 1"/>
    <property type="match status" value="1"/>
</dbReference>
<feature type="non-terminal residue" evidence="10">
    <location>
        <position position="1"/>
    </location>
</feature>
<evidence type="ECO:0000259" key="9">
    <source>
        <dbReference type="PROSITE" id="PS50886"/>
    </source>
</evidence>
<dbReference type="GO" id="GO:0017101">
    <property type="term" value="C:aminoacyl-tRNA synthetase multienzyme complex"/>
    <property type="evidence" value="ECO:0007669"/>
    <property type="project" value="TreeGrafter"/>
</dbReference>
<evidence type="ECO:0000256" key="7">
    <source>
        <dbReference type="ARBA" id="ARBA00023146"/>
    </source>
</evidence>
<keyword evidence="2" id="KW-0436">Ligase</keyword>
<comment type="caution">
    <text evidence="10">The sequence shown here is derived from an EMBL/GenBank/DDBJ whole genome shotgun (WGS) entry which is preliminary data.</text>
</comment>
<evidence type="ECO:0000256" key="4">
    <source>
        <dbReference type="ARBA" id="ARBA00022840"/>
    </source>
</evidence>
<reference evidence="10" key="1">
    <citation type="journal article" date="2014" name="Front. Microbiol.">
        <title>High frequency of phylogenetically diverse reductive dehalogenase-homologous genes in deep subseafloor sedimentary metagenomes.</title>
        <authorList>
            <person name="Kawai M."/>
            <person name="Futagami T."/>
            <person name="Toyoda A."/>
            <person name="Takaki Y."/>
            <person name="Nishi S."/>
            <person name="Hori S."/>
            <person name="Arai W."/>
            <person name="Tsubouchi T."/>
            <person name="Morono Y."/>
            <person name="Uchiyama I."/>
            <person name="Ito T."/>
            <person name="Fujiyama A."/>
            <person name="Inagaki F."/>
            <person name="Takami H."/>
        </authorList>
    </citation>
    <scope>NUCLEOTIDE SEQUENCE</scope>
    <source>
        <strain evidence="10">Expedition CK06-06</strain>
    </source>
</reference>
<dbReference type="PROSITE" id="PS50886">
    <property type="entry name" value="TRBD"/>
    <property type="match status" value="1"/>
</dbReference>
<dbReference type="PANTHER" id="PTHR45765">
    <property type="entry name" value="METHIONINE--TRNA LIGASE"/>
    <property type="match status" value="1"/>
</dbReference>
<evidence type="ECO:0000256" key="5">
    <source>
        <dbReference type="ARBA" id="ARBA00022884"/>
    </source>
</evidence>
<keyword evidence="3" id="KW-0547">Nucleotide-binding</keyword>
<dbReference type="GO" id="GO:0005829">
    <property type="term" value="C:cytosol"/>
    <property type="evidence" value="ECO:0007669"/>
    <property type="project" value="TreeGrafter"/>
</dbReference>
<gene>
    <name evidence="10" type="ORF">S01H4_23234</name>
</gene>
<dbReference type="InterPro" id="IPR041872">
    <property type="entry name" value="Anticodon_Met"/>
</dbReference>
<feature type="non-terminal residue" evidence="10">
    <location>
        <position position="320"/>
    </location>
</feature>
<evidence type="ECO:0000256" key="1">
    <source>
        <dbReference type="ARBA" id="ARBA00022555"/>
    </source>
</evidence>
<dbReference type="SUPFAM" id="SSF47323">
    <property type="entry name" value="Anticodon-binding domain of a subclass of class I aminoacyl-tRNA synthetases"/>
    <property type="match status" value="1"/>
</dbReference>
<evidence type="ECO:0000256" key="6">
    <source>
        <dbReference type="ARBA" id="ARBA00022917"/>
    </source>
</evidence>
<name>X1C9W9_9ZZZZ</name>
<protein>
    <recommendedName>
        <fullName evidence="9">tRNA-binding domain-containing protein</fullName>
    </recommendedName>
</protein>
<dbReference type="GO" id="GO:0000049">
    <property type="term" value="F:tRNA binding"/>
    <property type="evidence" value="ECO:0007669"/>
    <property type="project" value="UniProtKB-KW"/>
</dbReference>